<evidence type="ECO:0000256" key="1">
    <source>
        <dbReference type="SAM" id="MobiDB-lite"/>
    </source>
</evidence>
<feature type="region of interest" description="Disordered" evidence="1">
    <location>
        <begin position="1089"/>
        <end position="1165"/>
    </location>
</feature>
<dbReference type="Gene3D" id="3.30.70.1430">
    <property type="entry name" value="Multidrug efflux transporter AcrB pore domain"/>
    <property type="match status" value="2"/>
</dbReference>
<feature type="transmembrane region" description="Helical" evidence="2">
    <location>
        <begin position="890"/>
        <end position="910"/>
    </location>
</feature>
<feature type="compositionally biased region" description="Basic and acidic residues" evidence="1">
    <location>
        <begin position="1133"/>
        <end position="1152"/>
    </location>
</feature>
<dbReference type="EMBL" id="CAEZTO010000005">
    <property type="protein sequence ID" value="CAB4569701.1"/>
    <property type="molecule type" value="Genomic_DNA"/>
</dbReference>
<accession>A0A6J6BNE5</accession>
<dbReference type="AlphaFoldDB" id="A0A6J6BNE5"/>
<proteinExistence type="predicted"/>
<keyword evidence="2" id="KW-0472">Membrane</keyword>
<dbReference type="GO" id="GO:0005886">
    <property type="term" value="C:plasma membrane"/>
    <property type="evidence" value="ECO:0007669"/>
    <property type="project" value="TreeGrafter"/>
</dbReference>
<evidence type="ECO:0000313" key="3">
    <source>
        <dbReference type="EMBL" id="CAB4540591.1"/>
    </source>
</evidence>
<protein>
    <submittedName>
        <fullName evidence="3">Unannotated protein</fullName>
    </submittedName>
</protein>
<feature type="transmembrane region" description="Helical" evidence="2">
    <location>
        <begin position="995"/>
        <end position="1020"/>
    </location>
</feature>
<dbReference type="Pfam" id="PF00873">
    <property type="entry name" value="ACR_tran"/>
    <property type="match status" value="1"/>
</dbReference>
<feature type="transmembrane region" description="Helical" evidence="2">
    <location>
        <begin position="916"/>
        <end position="941"/>
    </location>
</feature>
<keyword evidence="2" id="KW-1133">Transmembrane helix</keyword>
<dbReference type="Gene3D" id="3.30.2090.10">
    <property type="entry name" value="Multidrug efflux transporter AcrB TolC docking domain, DN and DC subdomains"/>
    <property type="match status" value="2"/>
</dbReference>
<dbReference type="Gene3D" id="1.20.1640.10">
    <property type="entry name" value="Multidrug efflux transporter AcrB transmembrane domain"/>
    <property type="match status" value="2"/>
</dbReference>
<keyword evidence="2" id="KW-0812">Transmembrane</keyword>
<name>A0A6J6BNE5_9ZZZZ</name>
<evidence type="ECO:0000256" key="2">
    <source>
        <dbReference type="SAM" id="Phobius"/>
    </source>
</evidence>
<dbReference type="SUPFAM" id="SSF82693">
    <property type="entry name" value="Multidrug efflux transporter AcrB pore domain, PN1, PN2, PC1 and PC2 subdomains"/>
    <property type="match status" value="2"/>
</dbReference>
<dbReference type="Gene3D" id="3.30.70.1440">
    <property type="entry name" value="Multidrug efflux transporter AcrB pore domain"/>
    <property type="match status" value="1"/>
</dbReference>
<feature type="transmembrane region" description="Helical" evidence="2">
    <location>
        <begin position="341"/>
        <end position="359"/>
    </location>
</feature>
<dbReference type="PANTHER" id="PTHR32063">
    <property type="match status" value="1"/>
</dbReference>
<feature type="transmembrane region" description="Helical" evidence="2">
    <location>
        <begin position="543"/>
        <end position="563"/>
    </location>
</feature>
<dbReference type="PRINTS" id="PR00702">
    <property type="entry name" value="ACRIFLAVINRP"/>
</dbReference>
<feature type="compositionally biased region" description="Basic residues" evidence="1">
    <location>
        <begin position="1153"/>
        <end position="1165"/>
    </location>
</feature>
<dbReference type="InterPro" id="IPR027463">
    <property type="entry name" value="AcrB_DN_DC_subdom"/>
</dbReference>
<sequence length="1165" mass="124056">MYSLAKLSLKNRSVVALVTLIVAAFGFISVGALKQELIPSIEIPSAAVVTSYPGASPEVVDSQVSSPIEQAVIGLEGVESTTVTSTTGLSVLRVSFAFGTTSEEATEKLNGVLTDLDGLLPDDVEPRIISGSFDSVPIIVLAVSDNNGDNERIGKRLEEIAPTLFQKVNGIREVAVSGAKEKRINLTLNQAALALNGLTQRDIVTAINSNGLVLPVGSITDSEGSLSVQVGNAVDTVELFENLPLVPTQPNPTAPVLTIGDVAEVTYEQAPVTTIARTNGNESLAVSIVKTPEGNSVAVSNGVQDLIPELEEALGGNVTVVTIFDQAPFIEKSIKDLTTEGLLGLGMAVLVILVFLLSFKSTIITAISIPTSVLITFIGLSVADYSLNLLTLGALTISIGRVVDDSIVVIENINRHLSYGEKRRKAIMTAVKEVAGAITASTITTVAVFLPIALVDGLVGELFRPFAFTVAIALLASLLVSLTIVPVFAYWFLRMPKRLNALKEQDPKNFEKKQRVAEEEREKKSLLQRSYLPILKGSTRHPWLTLVAAVLILGYTFSLVPLLKTNFIDGGGSNQFTARLTMPTGTTFEEQDAAAQQMEEQMLTIEGIDVVQTTVGSAADGRVAFGAAARGIAFSIIADEGADLEDLQAQVLNLDTPADSEMSTSQGGGFGSSETIDIEVSATDKELLQQSVDQIADAMRGLENITAISTTLEADERVLEIVVDREAAARFLLTETAVTGIVASQLRPSPLGTVRIEEQDTQVFISGAEPPSSVEEVRDIRIPTFAGLVRLSEIADVNEVLKPTSITSQRGNRTAEVQLTPEGDDLGAISAAINERLAEIELPIGVEATVGGAAADQAESFAQLGLALLAAVAIVYIVMVATFSSLIQPLLLLISIPFAATGALGLLLLTDTALGVPALIGMLMLIGIVVTNAIVLIDLVNQYRKQGKSVIDSLFDGARQRLRPILMTALATILALTPMAFGLTGNSGFISKPLAIVVIGGLLSSTLLTLILVPTLYWLVEGRKDRKELRVQRKAAKKAKKLDTAAPKQASVSSEAVAAPASKVTVIEETVITENSTLQWTEVSVETEMPLDDESQMRWAEQPVDSQPASARAGGSVPEFLTSELPIIQQNEKPSRKELREQKRRAKLEAKQQRKAQKNARHSND</sequence>
<dbReference type="SUPFAM" id="SSF82714">
    <property type="entry name" value="Multidrug efflux transporter AcrB TolC docking domain, DN and DC subdomains"/>
    <property type="match status" value="2"/>
</dbReference>
<gene>
    <name evidence="3" type="ORF">UFOPK1503_00200</name>
    <name evidence="4" type="ORF">UFOPK1693_00595</name>
</gene>
<feature type="transmembrane region" description="Helical" evidence="2">
    <location>
        <begin position="466"/>
        <end position="493"/>
    </location>
</feature>
<feature type="transmembrane region" description="Helical" evidence="2">
    <location>
        <begin position="962"/>
        <end position="983"/>
    </location>
</feature>
<dbReference type="Gene3D" id="3.30.70.1320">
    <property type="entry name" value="Multidrug efflux transporter AcrB pore domain like"/>
    <property type="match status" value="1"/>
</dbReference>
<dbReference type="SUPFAM" id="SSF82866">
    <property type="entry name" value="Multidrug efflux transporter AcrB transmembrane domain"/>
    <property type="match status" value="2"/>
</dbReference>
<organism evidence="3">
    <name type="scientific">freshwater metagenome</name>
    <dbReference type="NCBI Taxonomy" id="449393"/>
    <lineage>
        <taxon>unclassified sequences</taxon>
        <taxon>metagenomes</taxon>
        <taxon>ecological metagenomes</taxon>
    </lineage>
</organism>
<feature type="transmembrane region" description="Helical" evidence="2">
    <location>
        <begin position="434"/>
        <end position="454"/>
    </location>
</feature>
<dbReference type="InterPro" id="IPR001036">
    <property type="entry name" value="Acrflvin-R"/>
</dbReference>
<dbReference type="GO" id="GO:0042910">
    <property type="term" value="F:xenobiotic transmembrane transporter activity"/>
    <property type="evidence" value="ECO:0007669"/>
    <property type="project" value="TreeGrafter"/>
</dbReference>
<evidence type="ECO:0000313" key="4">
    <source>
        <dbReference type="EMBL" id="CAB4569701.1"/>
    </source>
</evidence>
<dbReference type="PANTHER" id="PTHR32063:SF0">
    <property type="entry name" value="SWARMING MOTILITY PROTEIN SWRC"/>
    <property type="match status" value="1"/>
</dbReference>
<dbReference type="EMBL" id="CAEZST010000002">
    <property type="protein sequence ID" value="CAB4540591.1"/>
    <property type="molecule type" value="Genomic_DNA"/>
</dbReference>
<reference evidence="3" key="1">
    <citation type="submission" date="2020-05" db="EMBL/GenBank/DDBJ databases">
        <authorList>
            <person name="Chiriac C."/>
            <person name="Salcher M."/>
            <person name="Ghai R."/>
            <person name="Kavagutti S V."/>
        </authorList>
    </citation>
    <scope>NUCLEOTIDE SEQUENCE</scope>
</reference>
<feature type="transmembrane region" description="Helical" evidence="2">
    <location>
        <begin position="864"/>
        <end position="883"/>
    </location>
</feature>